<evidence type="ECO:0000313" key="8">
    <source>
        <dbReference type="Proteomes" id="UP000761534"/>
    </source>
</evidence>
<comment type="caution">
    <text evidence="7">The sequence shown here is derived from an EMBL/GenBank/DDBJ whole genome shotgun (WGS) entry which is preliminary data.</text>
</comment>
<dbReference type="Pfam" id="PF01103">
    <property type="entry name" value="Omp85"/>
    <property type="match status" value="1"/>
</dbReference>
<evidence type="ECO:0000256" key="1">
    <source>
        <dbReference type="ARBA" id="ARBA00004374"/>
    </source>
</evidence>
<dbReference type="PANTHER" id="PTHR12815">
    <property type="entry name" value="SORTING AND ASSEMBLY MACHINERY SAMM50 PROTEIN FAMILY MEMBER"/>
    <property type="match status" value="1"/>
</dbReference>
<sequence>MNSVPLEIKKEPMKVIIWGGVPKGTKKQWTCRATDTKPGVQTDLNETFKRNSGLPVNVKEVEVLGAEDARDGFLNRQVAELFEPRMDLAGFVNSLESVADKFRHLGLYDSIRYHVEMLPDSVLDKSLDLKTTLHLNRIQKQAVKIETLTRNGEQAGVTAQATLDNVFGGAESVEVFGGYDWPPNQFAGLRLKAPVINSPKFGWSLTTDWRSMDLPWASHSQDLSKASLRLLVANILKGDASVGLQASLRDVHNLKSAASDSVRVDSGQTLKTSLVADWTIDTTNHAFYPTSGAKLAANAEYALPNPSLRSNVSFIRALAKGSVAKTLDPIKDRLVLEVTGGAGLLWSKNSSIVDRFYLGGPKSGLYGYQNNGLGPKDLDDAIGGDGYIKGALNIYGKLPRLSVDSPLRFMLFFNGATLTPIDVTSQQPLKPMLENPSTGAGVGLCYRTEAAQLELTYSVPLSTKPHDITRKGLQFCVGIALP</sequence>
<evidence type="ECO:0000256" key="4">
    <source>
        <dbReference type="ARBA" id="ARBA00022692"/>
    </source>
</evidence>
<keyword evidence="5" id="KW-0472">Membrane</keyword>
<comment type="subcellular location">
    <subcellularLocation>
        <location evidence="1">Mitochondrion outer membrane</location>
        <topology evidence="1">Multi-pass membrane protein</topology>
    </subcellularLocation>
</comment>
<comment type="similarity">
    <text evidence="2">Belongs to the SAM50/omp85 family.</text>
</comment>
<dbReference type="Gene3D" id="2.40.160.50">
    <property type="entry name" value="membrane protein fhac: a member of the omp85/tpsb transporter family"/>
    <property type="match status" value="1"/>
</dbReference>
<evidence type="ECO:0000259" key="6">
    <source>
        <dbReference type="Pfam" id="PF01103"/>
    </source>
</evidence>
<dbReference type="InterPro" id="IPR039910">
    <property type="entry name" value="D15-like"/>
</dbReference>
<evidence type="ECO:0000256" key="5">
    <source>
        <dbReference type="ARBA" id="ARBA00023136"/>
    </source>
</evidence>
<evidence type="ECO:0000313" key="7">
    <source>
        <dbReference type="EMBL" id="KAA8916685.1"/>
    </source>
</evidence>
<keyword evidence="3" id="KW-1134">Transmembrane beta strand</keyword>
<dbReference type="InterPro" id="IPR000184">
    <property type="entry name" value="Bac_surfAg_D15"/>
</dbReference>
<dbReference type="EMBL" id="SWFS01000088">
    <property type="protein sequence ID" value="KAA8916685.1"/>
    <property type="molecule type" value="Genomic_DNA"/>
</dbReference>
<evidence type="ECO:0000256" key="3">
    <source>
        <dbReference type="ARBA" id="ARBA00022452"/>
    </source>
</evidence>
<organism evidence="7 8">
    <name type="scientific">Trichomonascus ciferrii</name>
    <dbReference type="NCBI Taxonomy" id="44093"/>
    <lineage>
        <taxon>Eukaryota</taxon>
        <taxon>Fungi</taxon>
        <taxon>Dikarya</taxon>
        <taxon>Ascomycota</taxon>
        <taxon>Saccharomycotina</taxon>
        <taxon>Dipodascomycetes</taxon>
        <taxon>Dipodascales</taxon>
        <taxon>Trichomonascaceae</taxon>
        <taxon>Trichomonascus</taxon>
        <taxon>Trichomonascus ciferrii complex</taxon>
    </lineage>
</organism>
<gene>
    <name evidence="7" type="ORF">TRICI_001143</name>
</gene>
<dbReference type="PANTHER" id="PTHR12815:SF18">
    <property type="entry name" value="SORTING AND ASSEMBLY MACHINERY COMPONENT 50 HOMOLOG"/>
    <property type="match status" value="1"/>
</dbReference>
<feature type="domain" description="Bacterial surface antigen (D15)" evidence="6">
    <location>
        <begin position="165"/>
        <end position="479"/>
    </location>
</feature>
<dbReference type="AlphaFoldDB" id="A0A642VCK5"/>
<proteinExistence type="inferred from homology"/>
<dbReference type="Proteomes" id="UP000761534">
    <property type="component" value="Unassembled WGS sequence"/>
</dbReference>
<evidence type="ECO:0000256" key="2">
    <source>
        <dbReference type="ARBA" id="ARBA00010913"/>
    </source>
</evidence>
<protein>
    <recommendedName>
        <fullName evidence="6">Bacterial surface antigen (D15) domain-containing protein</fullName>
    </recommendedName>
</protein>
<dbReference type="GO" id="GO:0005741">
    <property type="term" value="C:mitochondrial outer membrane"/>
    <property type="evidence" value="ECO:0007669"/>
    <property type="project" value="UniProtKB-SubCell"/>
</dbReference>
<keyword evidence="8" id="KW-1185">Reference proteome</keyword>
<dbReference type="GO" id="GO:0045040">
    <property type="term" value="P:protein insertion into mitochondrial outer membrane"/>
    <property type="evidence" value="ECO:0007669"/>
    <property type="project" value="TreeGrafter"/>
</dbReference>
<dbReference type="VEuPathDB" id="FungiDB:TRICI_001143"/>
<reference evidence="7" key="1">
    <citation type="journal article" date="2019" name="G3 (Bethesda)">
        <title>Genome Assemblies of Two Rare Opportunistic Yeast Pathogens: Diutina rugosa (syn. Candida rugosa) and Trichomonascus ciferrii (syn. Candida ciferrii).</title>
        <authorList>
            <person name="Mixao V."/>
            <person name="Saus E."/>
            <person name="Hansen A.P."/>
            <person name="Lass-Florl C."/>
            <person name="Gabaldon T."/>
        </authorList>
    </citation>
    <scope>NUCLEOTIDE SEQUENCE</scope>
    <source>
        <strain evidence="7">CBS 4856</strain>
    </source>
</reference>
<keyword evidence="4" id="KW-0812">Transmembrane</keyword>
<name>A0A642VCK5_9ASCO</name>
<accession>A0A642VCK5</accession>
<dbReference type="OrthoDB" id="1724197at2759"/>